<sequence length="147" mass="16370">MLPSSEGRTPMMRVISQSVVPRDITDEFTNAASRLRTGQLVKDEYFTLFEAVGALEIMDSKMDSGYLGPGQTDVQALEDDYDTTRELAPEQVIGIMDELLCHEVGGTFPESDEYPLMWRYTETNRAMADGMAYGTSTLANTFHLSIP</sequence>
<protein>
    <recommendedName>
        <fullName evidence="1">NAA35-like N-terminal domain-containing protein</fullName>
    </recommendedName>
</protein>
<dbReference type="HOGENOM" id="CLU_1767681_0_0_1"/>
<evidence type="ECO:0000313" key="2">
    <source>
        <dbReference type="EMBL" id="EIT78672.1"/>
    </source>
</evidence>
<feature type="domain" description="NAA35-like N-terminal" evidence="1">
    <location>
        <begin position="38"/>
        <end position="104"/>
    </location>
</feature>
<name>I8A1M0_ASPO3</name>
<dbReference type="InterPro" id="IPR007244">
    <property type="entry name" value="Naa35_N"/>
</dbReference>
<dbReference type="GO" id="GO:0031417">
    <property type="term" value="C:NatC complex"/>
    <property type="evidence" value="ECO:0007669"/>
    <property type="project" value="InterPro"/>
</dbReference>
<reference evidence="3" key="2">
    <citation type="submission" date="2012-06" db="EMBL/GenBank/DDBJ databases">
        <title>Comparative genomic analyses of Aspergillus oryzae 3.042 and A. oryzae RIB40 for soy-sauce fermentation.</title>
        <authorList>
            <person name="Zhao G."/>
            <person name="Hou L."/>
            <person name="Wang C."/>
            <person name="Cao X."/>
        </authorList>
    </citation>
    <scope>NUCLEOTIDE SEQUENCE [LARGE SCALE GENOMIC DNA]</scope>
    <source>
        <strain evidence="3">3.042</strain>
    </source>
</reference>
<organism evidence="2 3">
    <name type="scientific">Aspergillus oryzae (strain 3.042)</name>
    <name type="common">Yellow koji mold</name>
    <dbReference type="NCBI Taxonomy" id="1160506"/>
    <lineage>
        <taxon>Eukaryota</taxon>
        <taxon>Fungi</taxon>
        <taxon>Dikarya</taxon>
        <taxon>Ascomycota</taxon>
        <taxon>Pezizomycotina</taxon>
        <taxon>Eurotiomycetes</taxon>
        <taxon>Eurotiomycetidae</taxon>
        <taxon>Eurotiales</taxon>
        <taxon>Aspergillaceae</taxon>
        <taxon>Aspergillus</taxon>
        <taxon>Aspergillus subgen. Circumdati</taxon>
    </lineage>
</organism>
<dbReference type="EMBL" id="AKHY01000135">
    <property type="protein sequence ID" value="EIT78672.1"/>
    <property type="molecule type" value="Genomic_DNA"/>
</dbReference>
<dbReference type="PANTHER" id="PTHR21373">
    <property type="entry name" value="GLUCOSE REPRESSIBLE PROTEIN MAK10"/>
    <property type="match status" value="1"/>
</dbReference>
<evidence type="ECO:0000313" key="3">
    <source>
        <dbReference type="Proteomes" id="UP000002812"/>
    </source>
</evidence>
<dbReference type="AlphaFoldDB" id="I8A1M0"/>
<accession>I8A1M0</accession>
<reference evidence="2 3" key="1">
    <citation type="journal article" date="2012" name="Eukaryot. Cell">
        <title>Draft genome sequence of Aspergillus oryzae strain 3.042.</title>
        <authorList>
            <person name="Zhao G."/>
            <person name="Yao Y."/>
            <person name="Qi W."/>
            <person name="Wang C."/>
            <person name="Hou L."/>
            <person name="Zeng B."/>
            <person name="Cao X."/>
        </authorList>
    </citation>
    <scope>NUCLEOTIDE SEQUENCE [LARGE SCALE GENOMIC DNA]</scope>
    <source>
        <strain evidence="2 3">3.042</strain>
    </source>
</reference>
<dbReference type="InterPro" id="IPR057983">
    <property type="entry name" value="NAA35-like_N"/>
</dbReference>
<evidence type="ECO:0000259" key="1">
    <source>
        <dbReference type="Pfam" id="PF04112"/>
    </source>
</evidence>
<dbReference type="PANTHER" id="PTHR21373:SF0">
    <property type="entry name" value="N-ALPHA-ACETYLTRANSFERASE 35, NATC AUXILIARY SUBUNIT"/>
    <property type="match status" value="1"/>
</dbReference>
<dbReference type="Proteomes" id="UP000002812">
    <property type="component" value="Unassembled WGS sequence"/>
</dbReference>
<dbReference type="Pfam" id="PF04112">
    <property type="entry name" value="Mak10"/>
    <property type="match status" value="1"/>
</dbReference>
<comment type="caution">
    <text evidence="2">The sequence shown here is derived from an EMBL/GenBank/DDBJ whole genome shotgun (WGS) entry which is preliminary data.</text>
</comment>
<proteinExistence type="predicted"/>
<gene>
    <name evidence="2" type="ORF">Ao3042_04925</name>
</gene>